<dbReference type="PROSITE" id="PS51318">
    <property type="entry name" value="TAT"/>
    <property type="match status" value="1"/>
</dbReference>
<dbReference type="InterPro" id="IPR000674">
    <property type="entry name" value="Ald_Oxase/Xan_DH_a/b"/>
</dbReference>
<dbReference type="InterPro" id="IPR037165">
    <property type="entry name" value="AldOxase/xan_DH_Mopterin-bd_sf"/>
</dbReference>
<dbReference type="InterPro" id="IPR008274">
    <property type="entry name" value="AldOxase/xan_DH_MoCoBD1"/>
</dbReference>
<dbReference type="Pfam" id="PF02738">
    <property type="entry name" value="MoCoBD_1"/>
    <property type="match status" value="1"/>
</dbReference>
<keyword evidence="1" id="KW-0472">Membrane</keyword>
<feature type="transmembrane region" description="Helical" evidence="1">
    <location>
        <begin position="30"/>
        <end position="48"/>
    </location>
</feature>
<reference evidence="3 4" key="1">
    <citation type="submission" date="2022-10" db="EMBL/GenBank/DDBJ databases">
        <title>Erythrobacter sp. sf7 Genome sequencing.</title>
        <authorList>
            <person name="Park S."/>
        </authorList>
    </citation>
    <scope>NUCLEOTIDE SEQUENCE [LARGE SCALE GENOMIC DNA]</scope>
    <source>
        <strain evidence="4">sf7</strain>
    </source>
</reference>
<accession>A0ABT5JPF9</accession>
<dbReference type="Proteomes" id="UP001216558">
    <property type="component" value="Unassembled WGS sequence"/>
</dbReference>
<dbReference type="Pfam" id="PF20256">
    <property type="entry name" value="MoCoBD_2"/>
    <property type="match status" value="2"/>
</dbReference>
<dbReference type="PANTHER" id="PTHR47495">
    <property type="entry name" value="ALDEHYDE DEHYDROGENASE"/>
    <property type="match status" value="1"/>
</dbReference>
<evidence type="ECO:0000259" key="2">
    <source>
        <dbReference type="SMART" id="SM01008"/>
    </source>
</evidence>
<organism evidence="3 4">
    <name type="scientific">Erythrobacter fulvus</name>
    <dbReference type="NCBI Taxonomy" id="2987523"/>
    <lineage>
        <taxon>Bacteria</taxon>
        <taxon>Pseudomonadati</taxon>
        <taxon>Pseudomonadota</taxon>
        <taxon>Alphaproteobacteria</taxon>
        <taxon>Sphingomonadales</taxon>
        <taxon>Erythrobacteraceae</taxon>
        <taxon>Erythrobacter/Porphyrobacter group</taxon>
        <taxon>Erythrobacter</taxon>
    </lineage>
</organism>
<dbReference type="PANTHER" id="PTHR47495:SF2">
    <property type="entry name" value="ALDEHYDE DEHYDROGENASE"/>
    <property type="match status" value="1"/>
</dbReference>
<proteinExistence type="predicted"/>
<feature type="domain" description="Aldehyde oxidase/xanthine dehydrogenase a/b hammerhead" evidence="2">
    <location>
        <begin position="264"/>
        <end position="342"/>
    </location>
</feature>
<dbReference type="InterPro" id="IPR046867">
    <property type="entry name" value="AldOxase/xan_DH_MoCoBD2"/>
</dbReference>
<dbReference type="Gene3D" id="3.90.1170.50">
    <property type="entry name" value="Aldehyde oxidase/xanthine dehydrogenase, a/b hammerhead"/>
    <property type="match status" value="1"/>
</dbReference>
<dbReference type="RefSeq" id="WP_273676731.1">
    <property type="nucleotide sequence ID" value="NZ_JAQQXQ010000003.1"/>
</dbReference>
<dbReference type="Gene3D" id="3.30.365.10">
    <property type="entry name" value="Aldehyde oxidase/xanthine dehydrogenase, molybdopterin binding domain"/>
    <property type="match status" value="4"/>
</dbReference>
<dbReference type="InterPro" id="IPR006311">
    <property type="entry name" value="TAT_signal"/>
</dbReference>
<dbReference type="InterPro" id="IPR012368">
    <property type="entry name" value="OxRdtase_Mopterin-bd_su_IorB"/>
</dbReference>
<dbReference type="SUPFAM" id="SSF56003">
    <property type="entry name" value="Molybdenum cofactor-binding domain"/>
    <property type="match status" value="2"/>
</dbReference>
<keyword evidence="1" id="KW-1133">Transmembrane helix</keyword>
<dbReference type="EMBL" id="JAQQXQ010000003">
    <property type="protein sequence ID" value="MDC8754003.1"/>
    <property type="molecule type" value="Genomic_DNA"/>
</dbReference>
<keyword evidence="1" id="KW-0812">Transmembrane</keyword>
<gene>
    <name evidence="3" type="ORF">OIK40_05015</name>
</gene>
<evidence type="ECO:0000313" key="3">
    <source>
        <dbReference type="EMBL" id="MDC8754003.1"/>
    </source>
</evidence>
<evidence type="ECO:0000256" key="1">
    <source>
        <dbReference type="SAM" id="Phobius"/>
    </source>
</evidence>
<name>A0ABT5JPF9_9SPHN</name>
<keyword evidence="4" id="KW-1185">Reference proteome</keyword>
<dbReference type="InterPro" id="IPR052516">
    <property type="entry name" value="N-heterocyclic_Hydroxylase"/>
</dbReference>
<protein>
    <submittedName>
        <fullName evidence="3">Molybdopterin-dependent oxidoreductase</fullName>
    </submittedName>
</protein>
<evidence type="ECO:0000313" key="4">
    <source>
        <dbReference type="Proteomes" id="UP001216558"/>
    </source>
</evidence>
<comment type="caution">
    <text evidence="3">The sequence shown here is derived from an EMBL/GenBank/DDBJ whole genome shotgun (WGS) entry which is preliminary data.</text>
</comment>
<sequence length="756" mass="79839">MADNPNPNIDETDAIPAQVPAKKKGVKRRIFLAGSALLVGGGVFGLYWSDSNAGKHARALTETGAGERNFLTWMKIAPDDTVTVYSPHIDFGQGTHTALGQMLADELDADWSKVRVEQAPADMAFANTPLVKSFLGEMSGYPGVISALPAALMGMLARSQKIQITGGSSAVRFTGQGGMRVVGAAVRAALIEEAADRLGVPAGELTTADSAVTHAASGRSLRYGELAAGAAGRSLASDPVLKSRAEWKLINKPVIRRDIPAKVDGSAIYGIDLSLPDMRVATIAAAPVRGGKLEAVDEAPALAVPGVEKVVKLDDAVIVVAKGYWQALKGLNALSPKFTDGGNGAMSTPSIYAAQDKLREAGKPDNTAGDGDVDAAFKAAGDKVISADYRVPFLHHAMMEPFALTAHFKDGKLTLWGGLQDPLGARDRAAKAAGIDMDDVIFNPMIMGGGFGRRFPPMTEIIDQAALLAKQVPYPVKLVWSREEEVRHGTYRPQSSARLKATLENGRIAAWQNDYVQGDNAEGEVGFIYEVPATARRHFAYKSNQNDGPWRSVNSTQHGFYNESFVDELAYAAGEDPFAFRRKHLPEGSRHRKVLETVAERAGWGSPLPEGVGRGIAIVESFGTIVAEVVEATVKEDGSPKVLKAFAVVDCGTTVNPLNAEAQIAGGIIMGLSSAIGEAITLDNGAVVESNFSDYNVLKLADAPPVIDVHFIESDAAMGGIGEPGLPPASPALANALLAATGKRIRTLPLLQQAKA</sequence>
<dbReference type="SMART" id="SM01008">
    <property type="entry name" value="Ald_Xan_dh_C"/>
    <property type="match status" value="1"/>
</dbReference>
<dbReference type="PIRSF" id="PIRSF036389">
    <property type="entry name" value="IOR_B"/>
    <property type="match status" value="1"/>
</dbReference>